<sequence>MADQEFSLPESLALIQAARLLARDGGELGPEAVAALLPALEELRRVRDELASWEPELIAAARAAGSSWAALAPALGVASRQAAERRFLRLRPGGEATAEGRVRAERNRRAGDRAVSAWAREHAAELRQLAAEVSSVDGPGADRLRTALGEDDAAGLLAPLAERRPHLADRHARLADRIGTVTDDADRVRRDAGGQV</sequence>
<organism evidence="1 2">
    <name type="scientific">Amycolatopsis suaedae</name>
    <dbReference type="NCBI Taxonomy" id="2510978"/>
    <lineage>
        <taxon>Bacteria</taxon>
        <taxon>Bacillati</taxon>
        <taxon>Actinomycetota</taxon>
        <taxon>Actinomycetes</taxon>
        <taxon>Pseudonocardiales</taxon>
        <taxon>Pseudonocardiaceae</taxon>
        <taxon>Amycolatopsis</taxon>
    </lineage>
</organism>
<dbReference type="AlphaFoldDB" id="A0A4Q7J1W9"/>
<dbReference type="Proteomes" id="UP000292003">
    <property type="component" value="Unassembled WGS sequence"/>
</dbReference>
<accession>A0A4Q7J1W9</accession>
<reference evidence="1 2" key="1">
    <citation type="submission" date="2019-02" db="EMBL/GenBank/DDBJ databases">
        <title>Draft genome sequence of Amycolatopsis sp. 8-3EHSu isolated from roots of Suaeda maritima.</title>
        <authorList>
            <person name="Duangmal K."/>
            <person name="Chantavorakit T."/>
        </authorList>
    </citation>
    <scope>NUCLEOTIDE SEQUENCE [LARGE SCALE GENOMIC DNA]</scope>
    <source>
        <strain evidence="1 2">8-3EHSu</strain>
    </source>
</reference>
<proteinExistence type="predicted"/>
<name>A0A4Q7J1W9_9PSEU</name>
<dbReference type="OrthoDB" id="3827740at2"/>
<protein>
    <submittedName>
        <fullName evidence="1">HSP18 transcriptional regulator</fullName>
    </submittedName>
</protein>
<dbReference type="EMBL" id="SFCC01000016">
    <property type="protein sequence ID" value="RZQ60496.1"/>
    <property type="molecule type" value="Genomic_DNA"/>
</dbReference>
<gene>
    <name evidence="1" type="ORF">EWH70_27830</name>
</gene>
<evidence type="ECO:0000313" key="2">
    <source>
        <dbReference type="Proteomes" id="UP000292003"/>
    </source>
</evidence>
<dbReference type="RefSeq" id="WP_130478502.1">
    <property type="nucleotide sequence ID" value="NZ_SFCC01000016.1"/>
</dbReference>
<comment type="caution">
    <text evidence="1">The sequence shown here is derived from an EMBL/GenBank/DDBJ whole genome shotgun (WGS) entry which is preliminary data.</text>
</comment>
<evidence type="ECO:0000313" key="1">
    <source>
        <dbReference type="EMBL" id="RZQ60496.1"/>
    </source>
</evidence>
<keyword evidence="2" id="KW-1185">Reference proteome</keyword>